<name>A0A816NEX9_9BILA</name>
<proteinExistence type="predicted"/>
<evidence type="ECO:0000313" key="4">
    <source>
        <dbReference type="Proteomes" id="UP000663856"/>
    </source>
</evidence>
<evidence type="ECO:0000256" key="1">
    <source>
        <dbReference type="SAM" id="MobiDB-lite"/>
    </source>
</evidence>
<feature type="region of interest" description="Disordered" evidence="1">
    <location>
        <begin position="236"/>
        <end position="260"/>
    </location>
</feature>
<feature type="non-terminal residue" evidence="3">
    <location>
        <position position="1"/>
    </location>
</feature>
<dbReference type="EMBL" id="CAJNRF010002100">
    <property type="protein sequence ID" value="CAF2033599.1"/>
    <property type="molecule type" value="Genomic_DNA"/>
</dbReference>
<feature type="compositionally biased region" description="Polar residues" evidence="1">
    <location>
        <begin position="247"/>
        <end position="260"/>
    </location>
</feature>
<accession>A0A816NEX9</accession>
<organism evidence="3 4">
    <name type="scientific">Rotaria magnacalcarata</name>
    <dbReference type="NCBI Taxonomy" id="392030"/>
    <lineage>
        <taxon>Eukaryota</taxon>
        <taxon>Metazoa</taxon>
        <taxon>Spiralia</taxon>
        <taxon>Gnathifera</taxon>
        <taxon>Rotifera</taxon>
        <taxon>Eurotatoria</taxon>
        <taxon>Bdelloidea</taxon>
        <taxon>Philodinida</taxon>
        <taxon>Philodinidae</taxon>
        <taxon>Rotaria</taxon>
    </lineage>
</organism>
<gene>
    <name evidence="3" type="ORF">WKI299_LOCUS7132</name>
</gene>
<dbReference type="Proteomes" id="UP000663856">
    <property type="component" value="Unassembled WGS sequence"/>
</dbReference>
<keyword evidence="2" id="KW-0812">Transmembrane</keyword>
<dbReference type="AlphaFoldDB" id="A0A816NEX9"/>
<keyword evidence="2" id="KW-0472">Membrane</keyword>
<evidence type="ECO:0000256" key="2">
    <source>
        <dbReference type="SAM" id="Phobius"/>
    </source>
</evidence>
<reference evidence="3" key="1">
    <citation type="submission" date="2021-02" db="EMBL/GenBank/DDBJ databases">
        <authorList>
            <person name="Nowell W R."/>
        </authorList>
    </citation>
    <scope>NUCLEOTIDE SEQUENCE</scope>
</reference>
<feature type="transmembrane region" description="Helical" evidence="2">
    <location>
        <begin position="153"/>
        <end position="174"/>
    </location>
</feature>
<keyword evidence="2" id="KW-1133">Transmembrane helix</keyword>
<sequence length="397" mass="44671">TYANGNNLHTLRRNVLLPIPGHYCEVCGKLFSQLCSKAVTIYQFDGCIENGLVMYYCCNHAGTMKSTQPPKMQYPNFMTSPEGNVFTQNLFQNTDYLYVGGDSVFSKKLLLQFETLLVTSHANIQGFSEAYNLLHNYESNDLRFVERRSFSQIWIIFQLITFAFFMGYQQIVLYKPCGIGCSHALVVDGNQKLRRRICFDKSNTIATAEISAITVGCDQTPLYGSLYCAIHSRPESTESFNDENNESSKQTPRSATSNTLKINEKHLRTKTILIQHESTSCSTLKKMPNEYVDKCLRSFGVIVYVTNCNVVVAFTEIFRSETIKEILNGLVSIVNISPSLPPAIIYDDACHLIRRLIDGQANGEINVTPAIRYLNTKHTISTECIYIIIQINGAGSI</sequence>
<protein>
    <submittedName>
        <fullName evidence="3">Uncharacterized protein</fullName>
    </submittedName>
</protein>
<evidence type="ECO:0000313" key="3">
    <source>
        <dbReference type="EMBL" id="CAF2033599.1"/>
    </source>
</evidence>
<comment type="caution">
    <text evidence="3">The sequence shown here is derived from an EMBL/GenBank/DDBJ whole genome shotgun (WGS) entry which is preliminary data.</text>
</comment>